<evidence type="ECO:0000313" key="1">
    <source>
        <dbReference type="EMBL" id="MCC6070948.1"/>
    </source>
</evidence>
<sequence length="402" mass="43827">MPATVTVCTDIDVKTCKVATLPAKAGHVLHIVRGNWVSPVTATASWVAFTRTHASLCYMGSKTTALECFPIRAYAPKDADISFRDMGSGLKAMVYMRQPGATQPTEDFYRSVDIFNRALHTVAQEVQEHAKNAYHSAVAAANARNSADGVGAGGDKGGGVHTVNNNGDEQNPCTEGEECRYLPKEDDGGYHGGSEATWDSPSDHWEYDTGSWTPATNVAADQEDEWNYQKVTIGPPESEPESGNTFFPPFNYEWQTAPEVEPDLPPSTAPISVVEIKPPTCVYSPLGLVCTAPRPAPLPLDPADQFTPPRPWNPSIPTWNFCTTFGIFCADNDRGEGSTQDGKTYDELVQICWEISEVENEQCTAQEKMGADYRTVRACRERVAERHAACLTTARNVGKDAP</sequence>
<keyword evidence="2" id="KW-1185">Reference proteome</keyword>
<dbReference type="Proteomes" id="UP001198701">
    <property type="component" value="Unassembled WGS sequence"/>
</dbReference>
<evidence type="ECO:0000313" key="2">
    <source>
        <dbReference type="Proteomes" id="UP001198701"/>
    </source>
</evidence>
<dbReference type="RefSeq" id="WP_229431867.1">
    <property type="nucleotide sequence ID" value="NZ_JAJHPV010000012.1"/>
</dbReference>
<accession>A0ABS8IT94</accession>
<gene>
    <name evidence="1" type="ORF">LMJ30_08265</name>
</gene>
<protein>
    <submittedName>
        <fullName evidence="1">Uncharacterized protein</fullName>
    </submittedName>
</protein>
<comment type="caution">
    <text evidence="1">The sequence shown here is derived from an EMBL/GenBank/DDBJ whole genome shotgun (WGS) entry which is preliminary data.</text>
</comment>
<name>A0ABS8IT94_9BURK</name>
<dbReference type="EMBL" id="JAJHPV010000012">
    <property type="protein sequence ID" value="MCC6070948.1"/>
    <property type="molecule type" value="Genomic_DNA"/>
</dbReference>
<organism evidence="1 2">
    <name type="scientific">Massilia agrisoli</name>
    <dbReference type="NCBI Taxonomy" id="2892444"/>
    <lineage>
        <taxon>Bacteria</taxon>
        <taxon>Pseudomonadati</taxon>
        <taxon>Pseudomonadota</taxon>
        <taxon>Betaproteobacteria</taxon>
        <taxon>Burkholderiales</taxon>
        <taxon>Oxalobacteraceae</taxon>
        <taxon>Telluria group</taxon>
        <taxon>Massilia</taxon>
    </lineage>
</organism>
<reference evidence="1 2" key="1">
    <citation type="submission" date="2021-11" db="EMBL/GenBank/DDBJ databases">
        <authorList>
            <person name="Huq M.A."/>
        </authorList>
    </citation>
    <scope>NUCLEOTIDE SEQUENCE [LARGE SCALE GENOMIC DNA]</scope>
    <source>
        <strain evidence="1 2">MAHUQ-52</strain>
    </source>
</reference>
<proteinExistence type="predicted"/>